<dbReference type="KEGG" id="lcd:clem_07305"/>
<evidence type="ECO:0000256" key="5">
    <source>
        <dbReference type="ARBA" id="ARBA00013063"/>
    </source>
</evidence>
<keyword evidence="9" id="KW-1185">Reference proteome</keyword>
<dbReference type="GO" id="GO:0008675">
    <property type="term" value="F:2-dehydro-3-deoxy-phosphogluconate aldolase activity"/>
    <property type="evidence" value="ECO:0007669"/>
    <property type="project" value="UniProtKB-EC"/>
</dbReference>
<dbReference type="OrthoDB" id="9805177at2"/>
<evidence type="ECO:0000256" key="2">
    <source>
        <dbReference type="ARBA" id="ARBA00004736"/>
    </source>
</evidence>
<dbReference type="NCBIfam" id="NF004325">
    <property type="entry name" value="PRK05718.1"/>
    <property type="match status" value="1"/>
</dbReference>
<dbReference type="PANTHER" id="PTHR30246">
    <property type="entry name" value="2-KETO-3-DEOXY-6-PHOSPHOGLUCONATE ALDOLASE"/>
    <property type="match status" value="1"/>
</dbReference>
<dbReference type="Proteomes" id="UP000201728">
    <property type="component" value="Chromosome"/>
</dbReference>
<comment type="subunit">
    <text evidence="4">Homotrimer.</text>
</comment>
<dbReference type="SUPFAM" id="SSF51569">
    <property type="entry name" value="Aldolase"/>
    <property type="match status" value="1"/>
</dbReference>
<dbReference type="InterPro" id="IPR000887">
    <property type="entry name" value="Aldlse_KDPG_KHG"/>
</dbReference>
<dbReference type="InterPro" id="IPR013785">
    <property type="entry name" value="Aldolase_TIM"/>
</dbReference>
<sequence length="217" mass="23749">MLCDNKKFDAEKLFSLSPIIPVIVLHDLKDALPLANALIAGGINILEITLRTPVALEAIRLLRKEIPSAVIGAGTVTTGQQIEACIEADAQFMISPGLTVELLQTCREIQIPFIPGASSISELMEGMRFNHTYFKFFPAEVAGGMAMLRAIYAPFSSLKFCATGGVNEKNFLDYLSLPNVECVGGSWIVPAEAMKEKKWHRITELAATAREQVNRIL</sequence>
<dbReference type="EMBL" id="CP016397">
    <property type="protein sequence ID" value="ASQ46014.1"/>
    <property type="molecule type" value="Genomic_DNA"/>
</dbReference>
<organism evidence="8 9">
    <name type="scientific">Legionella clemsonensis</name>
    <dbReference type="NCBI Taxonomy" id="1867846"/>
    <lineage>
        <taxon>Bacteria</taxon>
        <taxon>Pseudomonadati</taxon>
        <taxon>Pseudomonadota</taxon>
        <taxon>Gammaproteobacteria</taxon>
        <taxon>Legionellales</taxon>
        <taxon>Legionellaceae</taxon>
        <taxon>Legionella</taxon>
    </lineage>
</organism>
<evidence type="ECO:0000313" key="9">
    <source>
        <dbReference type="Proteomes" id="UP000201728"/>
    </source>
</evidence>
<gene>
    <name evidence="8" type="primary">eda</name>
    <name evidence="8" type="ORF">clem_07305</name>
</gene>
<reference evidence="8 9" key="1">
    <citation type="submission" date="2016-07" db="EMBL/GenBank/DDBJ databases">
        <authorList>
            <person name="Hassler H."/>
        </authorList>
    </citation>
    <scope>NUCLEOTIDE SEQUENCE [LARGE SCALE GENOMIC DNA]</scope>
    <source>
        <strain evidence="8 9">CDC-D5610</strain>
    </source>
</reference>
<dbReference type="InterPro" id="IPR031337">
    <property type="entry name" value="KDPG/KHG_AS_1"/>
</dbReference>
<dbReference type="PANTHER" id="PTHR30246:SF1">
    <property type="entry name" value="2-DEHYDRO-3-DEOXY-6-PHOSPHOGALACTONATE ALDOLASE-RELATED"/>
    <property type="match status" value="1"/>
</dbReference>
<comment type="similarity">
    <text evidence="3">Belongs to the KHG/KDPG aldolase family.</text>
</comment>
<evidence type="ECO:0000256" key="1">
    <source>
        <dbReference type="ARBA" id="ARBA00000654"/>
    </source>
</evidence>
<dbReference type="CDD" id="cd00452">
    <property type="entry name" value="KDPG_aldolase"/>
    <property type="match status" value="1"/>
</dbReference>
<dbReference type="Gene3D" id="3.20.20.70">
    <property type="entry name" value="Aldolase class I"/>
    <property type="match status" value="1"/>
</dbReference>
<comment type="pathway">
    <text evidence="2">Carbohydrate acid metabolism; 2-dehydro-3-deoxy-D-gluconate degradation; D-glyceraldehyde 3-phosphate and pyruvate from 2-dehydro-3-deoxy-D-gluconate: step 2/2.</text>
</comment>
<dbReference type="RefSeq" id="WP_094091012.1">
    <property type="nucleotide sequence ID" value="NZ_CP016397.1"/>
</dbReference>
<evidence type="ECO:0000313" key="8">
    <source>
        <dbReference type="EMBL" id="ASQ46014.1"/>
    </source>
</evidence>
<dbReference type="EC" id="4.1.2.14" evidence="5"/>
<comment type="catalytic activity">
    <reaction evidence="1">
        <text>2-dehydro-3-deoxy-6-phospho-D-gluconate = D-glyceraldehyde 3-phosphate + pyruvate</text>
        <dbReference type="Rhea" id="RHEA:17089"/>
        <dbReference type="ChEBI" id="CHEBI:15361"/>
        <dbReference type="ChEBI" id="CHEBI:57569"/>
        <dbReference type="ChEBI" id="CHEBI:59776"/>
        <dbReference type="EC" id="4.1.2.14"/>
    </reaction>
</comment>
<dbReference type="NCBIfam" id="TIGR01182">
    <property type="entry name" value="eda"/>
    <property type="match status" value="1"/>
</dbReference>
<evidence type="ECO:0000256" key="4">
    <source>
        <dbReference type="ARBA" id="ARBA00011233"/>
    </source>
</evidence>
<evidence type="ECO:0000256" key="7">
    <source>
        <dbReference type="ARBA" id="ARBA00023277"/>
    </source>
</evidence>
<keyword evidence="6" id="KW-0456">Lyase</keyword>
<accession>A0A222P2C8</accession>
<evidence type="ECO:0000256" key="6">
    <source>
        <dbReference type="ARBA" id="ARBA00023239"/>
    </source>
</evidence>
<name>A0A222P2C8_9GAMM</name>
<keyword evidence="7" id="KW-0119">Carbohydrate metabolism</keyword>
<dbReference type="AlphaFoldDB" id="A0A222P2C8"/>
<dbReference type="Pfam" id="PF01081">
    <property type="entry name" value="Aldolase"/>
    <property type="match status" value="1"/>
</dbReference>
<dbReference type="PROSITE" id="PS00159">
    <property type="entry name" value="ALDOLASE_KDPG_KHG_1"/>
    <property type="match status" value="1"/>
</dbReference>
<protein>
    <recommendedName>
        <fullName evidence="5">2-dehydro-3-deoxy-phosphogluconate aldolase</fullName>
        <ecNumber evidence="5">4.1.2.14</ecNumber>
    </recommendedName>
</protein>
<proteinExistence type="inferred from homology"/>
<evidence type="ECO:0000256" key="3">
    <source>
        <dbReference type="ARBA" id="ARBA00006906"/>
    </source>
</evidence>